<sequence length="127" mass="14266">MKQFLAKFALMLGLVATSTPALSAPVFLLENDDGDAFYYDDEFDYSEDGITVTMYIERAEVRTNDEGYGYDATVEEWTYDCSDSTVRVDDEYYYFNDELVGTSLGIGEWEPVQSGTVGEDMQSVVCS</sequence>
<dbReference type="AlphaFoldDB" id="A0A1T0CS07"/>
<organism evidence="3 4">
    <name type="scientific">Moraxella pluranimalium</name>
    <dbReference type="NCBI Taxonomy" id="470453"/>
    <lineage>
        <taxon>Bacteria</taxon>
        <taxon>Pseudomonadati</taxon>
        <taxon>Pseudomonadota</taxon>
        <taxon>Gammaproteobacteria</taxon>
        <taxon>Moraxellales</taxon>
        <taxon>Moraxellaceae</taxon>
        <taxon>Moraxella</taxon>
    </lineage>
</organism>
<evidence type="ECO:0000256" key="1">
    <source>
        <dbReference type="SAM" id="SignalP"/>
    </source>
</evidence>
<dbReference type="RefSeq" id="WP_078253607.1">
    <property type="nucleotide sequence ID" value="NZ_MUYU01000007.1"/>
</dbReference>
<evidence type="ECO:0000313" key="3">
    <source>
        <dbReference type="EMBL" id="OOS25120.1"/>
    </source>
</evidence>
<dbReference type="InterPro" id="IPR031939">
    <property type="entry name" value="Adhesin_E-like"/>
</dbReference>
<comment type="caution">
    <text evidence="3">The sequence shown here is derived from an EMBL/GenBank/DDBJ whole genome shotgun (WGS) entry which is preliminary data.</text>
</comment>
<keyword evidence="4" id="KW-1185">Reference proteome</keyword>
<dbReference type="Pfam" id="PF16747">
    <property type="entry name" value="Adhesin_E"/>
    <property type="match status" value="1"/>
</dbReference>
<proteinExistence type="predicted"/>
<feature type="signal peptide" evidence="1">
    <location>
        <begin position="1"/>
        <end position="23"/>
    </location>
</feature>
<feature type="domain" description="Surface-adhesin protein E-like" evidence="2">
    <location>
        <begin position="31"/>
        <end position="127"/>
    </location>
</feature>
<gene>
    <name evidence="3" type="ORF">B0680_03195</name>
</gene>
<protein>
    <recommendedName>
        <fullName evidence="2">Surface-adhesin protein E-like domain-containing protein</fullName>
    </recommendedName>
</protein>
<name>A0A1T0CS07_9GAMM</name>
<reference evidence="3 4" key="1">
    <citation type="submission" date="2017-02" db="EMBL/GenBank/DDBJ databases">
        <title>Draft genome sequence of Moraxella pluranimalium CCUG 54913T type strain.</title>
        <authorList>
            <person name="Salva-Serra F."/>
            <person name="Engstrom-Jakobsson H."/>
            <person name="Thorell K."/>
            <person name="Jaen-Luchoro D."/>
            <person name="Gonzales-Siles L."/>
            <person name="Karlsson R."/>
            <person name="Yazdan S."/>
            <person name="Boulund F."/>
            <person name="Johnning A."/>
            <person name="Engstrand L."/>
            <person name="Kristiansson E."/>
            <person name="Moore E."/>
        </authorList>
    </citation>
    <scope>NUCLEOTIDE SEQUENCE [LARGE SCALE GENOMIC DNA]</scope>
    <source>
        <strain evidence="3 4">CCUG 54913</strain>
    </source>
</reference>
<evidence type="ECO:0000313" key="4">
    <source>
        <dbReference type="Proteomes" id="UP000189800"/>
    </source>
</evidence>
<dbReference type="Proteomes" id="UP000189800">
    <property type="component" value="Unassembled WGS sequence"/>
</dbReference>
<accession>A0A1T0CS07</accession>
<dbReference type="EMBL" id="MUYU01000007">
    <property type="protein sequence ID" value="OOS25120.1"/>
    <property type="molecule type" value="Genomic_DNA"/>
</dbReference>
<keyword evidence="1" id="KW-0732">Signal</keyword>
<feature type="chain" id="PRO_5012300934" description="Surface-adhesin protein E-like domain-containing protein" evidence="1">
    <location>
        <begin position="24"/>
        <end position="127"/>
    </location>
</feature>
<evidence type="ECO:0000259" key="2">
    <source>
        <dbReference type="Pfam" id="PF16747"/>
    </source>
</evidence>